<accession>A0A3P9JBI2</accession>
<reference evidence="1" key="3">
    <citation type="submission" date="2025-08" db="UniProtKB">
        <authorList>
            <consortium name="Ensembl"/>
        </authorList>
    </citation>
    <scope>IDENTIFICATION</scope>
    <source>
        <strain evidence="1">HSOK</strain>
    </source>
</reference>
<dbReference type="Proteomes" id="UP000265200">
    <property type="component" value="Chromosome 13"/>
</dbReference>
<proteinExistence type="predicted"/>
<reference evidence="1" key="4">
    <citation type="submission" date="2025-09" db="UniProtKB">
        <authorList>
            <consortium name="Ensembl"/>
        </authorList>
    </citation>
    <scope>IDENTIFICATION</scope>
    <source>
        <strain evidence="1">HSOK</strain>
    </source>
</reference>
<evidence type="ECO:0000313" key="1">
    <source>
        <dbReference type="Ensembl" id="ENSORLP00015029635.1"/>
    </source>
</evidence>
<sequence>MSRCCRAENFHHTILKKFSLPGLCSCGQAPGKTHLSPVGHLQVTCGLPVFHLQVTCGLPAGHLWAPCGPLACDYKLPKIVLSMITPPPHTHFCNHSSASLPPLSPSFCAPHL</sequence>
<dbReference type="Ensembl" id="ENSORLT00015032461.1">
    <property type="protein sequence ID" value="ENSORLP00015029635.1"/>
    <property type="gene ID" value="ENSORLG00015012893.1"/>
</dbReference>
<organism evidence="1 2">
    <name type="scientific">Oryzias latipes</name>
    <name type="common">Japanese rice fish</name>
    <name type="synonym">Japanese killifish</name>
    <dbReference type="NCBI Taxonomy" id="8090"/>
    <lineage>
        <taxon>Eukaryota</taxon>
        <taxon>Metazoa</taxon>
        <taxon>Chordata</taxon>
        <taxon>Craniata</taxon>
        <taxon>Vertebrata</taxon>
        <taxon>Euteleostomi</taxon>
        <taxon>Actinopterygii</taxon>
        <taxon>Neopterygii</taxon>
        <taxon>Teleostei</taxon>
        <taxon>Neoteleostei</taxon>
        <taxon>Acanthomorphata</taxon>
        <taxon>Ovalentaria</taxon>
        <taxon>Atherinomorphae</taxon>
        <taxon>Beloniformes</taxon>
        <taxon>Adrianichthyidae</taxon>
        <taxon>Oryziinae</taxon>
        <taxon>Oryzias</taxon>
    </lineage>
</organism>
<reference key="1">
    <citation type="journal article" date="2007" name="Nature">
        <title>The medaka draft genome and insights into vertebrate genome evolution.</title>
        <authorList>
            <person name="Kasahara M."/>
            <person name="Naruse K."/>
            <person name="Sasaki S."/>
            <person name="Nakatani Y."/>
            <person name="Qu W."/>
            <person name="Ahsan B."/>
            <person name="Yamada T."/>
            <person name="Nagayasu Y."/>
            <person name="Doi K."/>
            <person name="Kasai Y."/>
            <person name="Jindo T."/>
            <person name="Kobayashi D."/>
            <person name="Shimada A."/>
            <person name="Toyoda A."/>
            <person name="Kuroki Y."/>
            <person name="Fujiyama A."/>
            <person name="Sasaki T."/>
            <person name="Shimizu A."/>
            <person name="Asakawa S."/>
            <person name="Shimizu N."/>
            <person name="Hashimoto S."/>
            <person name="Yang J."/>
            <person name="Lee Y."/>
            <person name="Matsushima K."/>
            <person name="Sugano S."/>
            <person name="Sakaizumi M."/>
            <person name="Narita T."/>
            <person name="Ohishi K."/>
            <person name="Haga S."/>
            <person name="Ohta F."/>
            <person name="Nomoto H."/>
            <person name="Nogata K."/>
            <person name="Morishita T."/>
            <person name="Endo T."/>
            <person name="Shin-I T."/>
            <person name="Takeda H."/>
            <person name="Morishita S."/>
            <person name="Kohara Y."/>
        </authorList>
    </citation>
    <scope>NUCLEOTIDE SEQUENCE [LARGE SCALE GENOMIC DNA]</scope>
    <source>
        <strain>Hd-rR</strain>
    </source>
</reference>
<reference evidence="1 2" key="2">
    <citation type="submission" date="2017-04" db="EMBL/GenBank/DDBJ databases">
        <title>CpG methylation of centromeres and impact of large insertions on vertebrate speciation.</title>
        <authorList>
            <person name="Ichikawa K."/>
            <person name="Yoshimura J."/>
            <person name="Morishita S."/>
        </authorList>
    </citation>
    <scope>NUCLEOTIDE SEQUENCE</scope>
    <source>
        <strain evidence="1 2">HSOK</strain>
    </source>
</reference>
<evidence type="ECO:0000313" key="2">
    <source>
        <dbReference type="Proteomes" id="UP000265200"/>
    </source>
</evidence>
<dbReference type="AlphaFoldDB" id="A0A3P9JBI2"/>
<name>A0A3P9JBI2_ORYLA</name>
<protein>
    <submittedName>
        <fullName evidence="1">Uncharacterized protein</fullName>
    </submittedName>
</protein>